<protein>
    <recommendedName>
        <fullName evidence="7 18">Phosphatidate cytidylyltransferase</fullName>
        <ecNumber evidence="6 18">2.7.7.41</ecNumber>
    </recommendedName>
</protein>
<sequence length="229" mass="23677">MPLATKASDLPMRVLSAAVMMAIAIAAIVAGDPWLDLFIAAVVIVTLAEFYRLVLKAPFGIVGKGVGLFAGTIYIALAGLILNALPVPMIIGVIGSVIFVDSFAYAFGRTLGGPKIAPKISPSKTWAGLLGGVVGSSLWLGIFVYVAARQVSGANTLGFEAGELGTLVLMGAAIAVAAQSGDFFESWLKRKAGVKDSSNLIPGHGGFFDRTDGIIPVVLLAGLFLNVMR</sequence>
<keyword evidence="16" id="KW-0594">Phospholipid biosynthesis</keyword>
<keyword evidence="13 19" id="KW-1133">Transmembrane helix</keyword>
<evidence type="ECO:0000256" key="14">
    <source>
        <dbReference type="ARBA" id="ARBA00023098"/>
    </source>
</evidence>
<keyword evidence="8" id="KW-1003">Cell membrane</keyword>
<evidence type="ECO:0000256" key="2">
    <source>
        <dbReference type="ARBA" id="ARBA00004651"/>
    </source>
</evidence>
<evidence type="ECO:0000256" key="9">
    <source>
        <dbReference type="ARBA" id="ARBA00022516"/>
    </source>
</evidence>
<evidence type="ECO:0000256" key="6">
    <source>
        <dbReference type="ARBA" id="ARBA00012487"/>
    </source>
</evidence>
<keyword evidence="15 19" id="KW-0472">Membrane</keyword>
<organism evidence="20 21">
    <name type="scientific">Qipengyuania polymorpha</name>
    <dbReference type="NCBI Taxonomy" id="2867234"/>
    <lineage>
        <taxon>Bacteria</taxon>
        <taxon>Pseudomonadati</taxon>
        <taxon>Pseudomonadota</taxon>
        <taxon>Alphaproteobacteria</taxon>
        <taxon>Sphingomonadales</taxon>
        <taxon>Erythrobacteraceae</taxon>
        <taxon>Qipengyuania</taxon>
    </lineage>
</organism>
<evidence type="ECO:0000256" key="11">
    <source>
        <dbReference type="ARBA" id="ARBA00022692"/>
    </source>
</evidence>
<dbReference type="EC" id="2.7.7.41" evidence="6 18"/>
<comment type="catalytic activity">
    <reaction evidence="1 18">
        <text>a 1,2-diacyl-sn-glycero-3-phosphate + CTP + H(+) = a CDP-1,2-diacyl-sn-glycerol + diphosphate</text>
        <dbReference type="Rhea" id="RHEA:16229"/>
        <dbReference type="ChEBI" id="CHEBI:15378"/>
        <dbReference type="ChEBI" id="CHEBI:33019"/>
        <dbReference type="ChEBI" id="CHEBI:37563"/>
        <dbReference type="ChEBI" id="CHEBI:58332"/>
        <dbReference type="ChEBI" id="CHEBI:58608"/>
        <dbReference type="EC" id="2.7.7.41"/>
    </reaction>
</comment>
<dbReference type="RefSeq" id="WP_221572333.1">
    <property type="nucleotide sequence ID" value="NZ_JAIGNK010000001.1"/>
</dbReference>
<evidence type="ECO:0000256" key="7">
    <source>
        <dbReference type="ARBA" id="ARBA00019373"/>
    </source>
</evidence>
<evidence type="ECO:0000256" key="15">
    <source>
        <dbReference type="ARBA" id="ARBA00023136"/>
    </source>
</evidence>
<comment type="caution">
    <text evidence="20">The sequence shown here is derived from an EMBL/GenBank/DDBJ whole genome shotgun (WGS) entry which is preliminary data.</text>
</comment>
<comment type="subcellular location">
    <subcellularLocation>
        <location evidence="2">Cell membrane</location>
        <topology evidence="2">Multi-pass membrane protein</topology>
    </subcellularLocation>
</comment>
<keyword evidence="12 18" id="KW-0548">Nucleotidyltransferase</keyword>
<feature type="transmembrane region" description="Helical" evidence="19">
    <location>
        <begin position="87"/>
        <end position="107"/>
    </location>
</feature>
<feature type="transmembrane region" description="Helical" evidence="19">
    <location>
        <begin position="12"/>
        <end position="31"/>
    </location>
</feature>
<comment type="pathway">
    <text evidence="3 18">Phospholipid metabolism; CDP-diacylglycerol biosynthesis; CDP-diacylglycerol from sn-glycerol 3-phosphate: step 3/3.</text>
</comment>
<gene>
    <name evidence="20" type="ORF">K3152_01545</name>
</gene>
<dbReference type="Proteomes" id="UP000783253">
    <property type="component" value="Unassembled WGS sequence"/>
</dbReference>
<evidence type="ECO:0000256" key="10">
    <source>
        <dbReference type="ARBA" id="ARBA00022679"/>
    </source>
</evidence>
<proteinExistence type="inferred from homology"/>
<accession>A0ABS7IU60</accession>
<dbReference type="PANTHER" id="PTHR46382:SF1">
    <property type="entry name" value="PHOSPHATIDATE CYTIDYLYLTRANSFERASE"/>
    <property type="match status" value="1"/>
</dbReference>
<dbReference type="PANTHER" id="PTHR46382">
    <property type="entry name" value="PHOSPHATIDATE CYTIDYLYLTRANSFERASE"/>
    <property type="match status" value="1"/>
</dbReference>
<reference evidence="20 21" key="1">
    <citation type="submission" date="2021-08" db="EMBL/GenBank/DDBJ databases">
        <title>Comparative Genomics Analysis of the Genus Qipengyuania Reveals Extensive Genetic Diversity and Metabolic Versatility, Including the Description of Fifteen Novel Species.</title>
        <authorList>
            <person name="Liu Y."/>
        </authorList>
    </citation>
    <scope>NUCLEOTIDE SEQUENCE [LARGE SCALE GENOMIC DNA]</scope>
    <source>
        <strain evidence="20 21">1NDH17</strain>
    </source>
</reference>
<evidence type="ECO:0000256" key="3">
    <source>
        <dbReference type="ARBA" id="ARBA00005119"/>
    </source>
</evidence>
<evidence type="ECO:0000256" key="12">
    <source>
        <dbReference type="ARBA" id="ARBA00022695"/>
    </source>
</evidence>
<dbReference type="InterPro" id="IPR000374">
    <property type="entry name" value="PC_trans"/>
</dbReference>
<evidence type="ECO:0000256" key="19">
    <source>
        <dbReference type="SAM" id="Phobius"/>
    </source>
</evidence>
<dbReference type="GO" id="GO:0016779">
    <property type="term" value="F:nucleotidyltransferase activity"/>
    <property type="evidence" value="ECO:0007669"/>
    <property type="project" value="UniProtKB-KW"/>
</dbReference>
<keyword evidence="9" id="KW-0444">Lipid biosynthesis</keyword>
<evidence type="ECO:0000256" key="18">
    <source>
        <dbReference type="RuleBase" id="RU003938"/>
    </source>
</evidence>
<name>A0ABS7IU60_9SPHN</name>
<evidence type="ECO:0000256" key="4">
    <source>
        <dbReference type="ARBA" id="ARBA00005189"/>
    </source>
</evidence>
<keyword evidence="17" id="KW-1208">Phospholipid metabolism</keyword>
<keyword evidence="10 18" id="KW-0808">Transferase</keyword>
<comment type="pathway">
    <text evidence="4">Lipid metabolism.</text>
</comment>
<keyword evidence="14" id="KW-0443">Lipid metabolism</keyword>
<evidence type="ECO:0000256" key="17">
    <source>
        <dbReference type="ARBA" id="ARBA00023264"/>
    </source>
</evidence>
<dbReference type="Pfam" id="PF01148">
    <property type="entry name" value="CTP_transf_1"/>
    <property type="match status" value="1"/>
</dbReference>
<keyword evidence="21" id="KW-1185">Reference proteome</keyword>
<evidence type="ECO:0000256" key="16">
    <source>
        <dbReference type="ARBA" id="ARBA00023209"/>
    </source>
</evidence>
<feature type="transmembrane region" description="Helical" evidence="19">
    <location>
        <begin position="127"/>
        <end position="147"/>
    </location>
</feature>
<comment type="similarity">
    <text evidence="5 18">Belongs to the CDS family.</text>
</comment>
<evidence type="ECO:0000256" key="13">
    <source>
        <dbReference type="ARBA" id="ARBA00022989"/>
    </source>
</evidence>
<evidence type="ECO:0000256" key="1">
    <source>
        <dbReference type="ARBA" id="ARBA00001698"/>
    </source>
</evidence>
<evidence type="ECO:0000313" key="20">
    <source>
        <dbReference type="EMBL" id="MBX7456919.1"/>
    </source>
</evidence>
<evidence type="ECO:0000313" key="21">
    <source>
        <dbReference type="Proteomes" id="UP000783253"/>
    </source>
</evidence>
<dbReference type="EMBL" id="JAIGNK010000001">
    <property type="protein sequence ID" value="MBX7456919.1"/>
    <property type="molecule type" value="Genomic_DNA"/>
</dbReference>
<dbReference type="PROSITE" id="PS01315">
    <property type="entry name" value="CDS"/>
    <property type="match status" value="1"/>
</dbReference>
<feature type="transmembrane region" description="Helical" evidence="19">
    <location>
        <begin position="61"/>
        <end position="81"/>
    </location>
</feature>
<evidence type="ECO:0000256" key="8">
    <source>
        <dbReference type="ARBA" id="ARBA00022475"/>
    </source>
</evidence>
<keyword evidence="11 18" id="KW-0812">Transmembrane</keyword>
<evidence type="ECO:0000256" key="5">
    <source>
        <dbReference type="ARBA" id="ARBA00010185"/>
    </source>
</evidence>